<protein>
    <recommendedName>
        <fullName evidence="1">Ricin B lectin domain-containing protein</fullName>
    </recommendedName>
</protein>
<dbReference type="Gene3D" id="2.80.10.50">
    <property type="match status" value="1"/>
</dbReference>
<keyword evidence="3" id="KW-1185">Reference proteome</keyword>
<dbReference type="SUPFAM" id="SSF50370">
    <property type="entry name" value="Ricin B-like lectins"/>
    <property type="match status" value="1"/>
</dbReference>
<comment type="caution">
    <text evidence="2">The sequence shown here is derived from an EMBL/GenBank/DDBJ whole genome shotgun (WGS) entry which is preliminary data.</text>
</comment>
<dbReference type="InterPro" id="IPR035992">
    <property type="entry name" value="Ricin_B-like_lectins"/>
</dbReference>
<dbReference type="Pfam" id="PF14200">
    <property type="entry name" value="RicinB_lectin_2"/>
    <property type="match status" value="1"/>
</dbReference>
<name>A0AA38I2D6_9CUCU</name>
<dbReference type="CDD" id="cd00161">
    <property type="entry name" value="beta-trefoil_Ricin-like"/>
    <property type="match status" value="1"/>
</dbReference>
<sequence length="203" mass="22738">MNITLSSSHKLCHHSTPYCLGSKNPPTRFLNRSYTGTTKTKYGSDMKHLYAQSLTLLLVGVGLISATSTCSDDDLYVIRSAASIGLVVDGTDHRQITVEPYTGFSTQLWRFKIGNRPGLYYIINNHTGHALDFIDRKVPVLVSTEPRDTLDQQWMVSMNGTIVNAAKLWNLDIHKAEYVAGNGLIVWENNGCECQRFTLQRKV</sequence>
<organism evidence="2 3">
    <name type="scientific">Zophobas morio</name>
    <dbReference type="NCBI Taxonomy" id="2755281"/>
    <lineage>
        <taxon>Eukaryota</taxon>
        <taxon>Metazoa</taxon>
        <taxon>Ecdysozoa</taxon>
        <taxon>Arthropoda</taxon>
        <taxon>Hexapoda</taxon>
        <taxon>Insecta</taxon>
        <taxon>Pterygota</taxon>
        <taxon>Neoptera</taxon>
        <taxon>Endopterygota</taxon>
        <taxon>Coleoptera</taxon>
        <taxon>Polyphaga</taxon>
        <taxon>Cucujiformia</taxon>
        <taxon>Tenebrionidae</taxon>
        <taxon>Zophobas</taxon>
    </lineage>
</organism>
<feature type="domain" description="Ricin B lectin" evidence="1">
    <location>
        <begin position="106"/>
        <end position="187"/>
    </location>
</feature>
<dbReference type="Proteomes" id="UP001168821">
    <property type="component" value="Unassembled WGS sequence"/>
</dbReference>
<proteinExistence type="predicted"/>
<evidence type="ECO:0000259" key="1">
    <source>
        <dbReference type="Pfam" id="PF14200"/>
    </source>
</evidence>
<evidence type="ECO:0000313" key="2">
    <source>
        <dbReference type="EMBL" id="KAJ3648018.1"/>
    </source>
</evidence>
<dbReference type="EMBL" id="JALNTZ010000006">
    <property type="protein sequence ID" value="KAJ3648018.1"/>
    <property type="molecule type" value="Genomic_DNA"/>
</dbReference>
<dbReference type="AlphaFoldDB" id="A0AA38I2D6"/>
<accession>A0AA38I2D6</accession>
<evidence type="ECO:0000313" key="3">
    <source>
        <dbReference type="Proteomes" id="UP001168821"/>
    </source>
</evidence>
<gene>
    <name evidence="2" type="ORF">Zmor_019854</name>
</gene>
<dbReference type="InterPro" id="IPR000772">
    <property type="entry name" value="Ricin_B_lectin"/>
</dbReference>
<reference evidence="2" key="1">
    <citation type="journal article" date="2023" name="G3 (Bethesda)">
        <title>Whole genome assemblies of Zophobas morio and Tenebrio molitor.</title>
        <authorList>
            <person name="Kaur S."/>
            <person name="Stinson S.A."/>
            <person name="diCenzo G.C."/>
        </authorList>
    </citation>
    <scope>NUCLEOTIDE SEQUENCE</scope>
    <source>
        <strain evidence="2">QUZm001</strain>
    </source>
</reference>